<dbReference type="AlphaFoldDB" id="A0A484F9N3"/>
<name>A0A484F9N3_COLOR</name>
<dbReference type="Proteomes" id="UP000014480">
    <property type="component" value="Unassembled WGS sequence"/>
</dbReference>
<gene>
    <name evidence="1" type="ORF">Cob_v012077</name>
</gene>
<protein>
    <submittedName>
        <fullName evidence="1">Uncharacterized protein</fullName>
    </submittedName>
</protein>
<evidence type="ECO:0000313" key="1">
    <source>
        <dbReference type="EMBL" id="TDZ15019.1"/>
    </source>
</evidence>
<dbReference type="EMBL" id="AMCV02000045">
    <property type="protein sequence ID" value="TDZ15019.1"/>
    <property type="molecule type" value="Genomic_DNA"/>
</dbReference>
<reference evidence="2" key="1">
    <citation type="journal article" date="2013" name="New Phytol.">
        <title>Comparative genomic and transcriptomic analyses reveal the hemibiotrophic stage shift of Colletotrichum fungi.</title>
        <authorList>
            <person name="Gan P."/>
            <person name="Ikeda K."/>
            <person name="Irieda H."/>
            <person name="Narusaka M."/>
            <person name="O'Connell R.J."/>
            <person name="Narusaka Y."/>
            <person name="Takano Y."/>
            <person name="Kubo Y."/>
            <person name="Shirasu K."/>
        </authorList>
    </citation>
    <scope>NUCLEOTIDE SEQUENCE [LARGE SCALE GENOMIC DNA]</scope>
    <source>
        <strain evidence="2">104-T / ATCC 96160 / CBS 514.97 / LARS 414 / MAFF 240422</strain>
    </source>
</reference>
<keyword evidence="2" id="KW-1185">Reference proteome</keyword>
<evidence type="ECO:0000313" key="2">
    <source>
        <dbReference type="Proteomes" id="UP000014480"/>
    </source>
</evidence>
<sequence>MPPTLVTRDHFISCDRDQNKDPRGFLQELQALPLLSTQSSSIPATITSSLAFYCLSHDRFSTLHHEHYAAMSVCSISTTNPEILGPA</sequence>
<reference evidence="2" key="2">
    <citation type="journal article" date="2019" name="Mol. Plant Microbe Interact.">
        <title>Genome sequence resources for four phytopathogenic fungi from the Colletotrichum orbiculare species complex.</title>
        <authorList>
            <person name="Gan P."/>
            <person name="Tsushima A."/>
            <person name="Narusaka M."/>
            <person name="Narusaka Y."/>
            <person name="Takano Y."/>
            <person name="Kubo Y."/>
            <person name="Shirasu K."/>
        </authorList>
    </citation>
    <scope>GENOME REANNOTATION</scope>
    <source>
        <strain evidence="2">104-T / ATCC 96160 / CBS 514.97 / LARS 414 / MAFF 240422</strain>
    </source>
</reference>
<organism evidence="1 2">
    <name type="scientific">Colletotrichum orbiculare (strain 104-T / ATCC 96160 / CBS 514.97 / LARS 414 / MAFF 240422)</name>
    <name type="common">Cucumber anthracnose fungus</name>
    <name type="synonym">Colletotrichum lagenarium</name>
    <dbReference type="NCBI Taxonomy" id="1213857"/>
    <lineage>
        <taxon>Eukaryota</taxon>
        <taxon>Fungi</taxon>
        <taxon>Dikarya</taxon>
        <taxon>Ascomycota</taxon>
        <taxon>Pezizomycotina</taxon>
        <taxon>Sordariomycetes</taxon>
        <taxon>Hypocreomycetidae</taxon>
        <taxon>Glomerellales</taxon>
        <taxon>Glomerellaceae</taxon>
        <taxon>Colletotrichum</taxon>
        <taxon>Colletotrichum orbiculare species complex</taxon>
    </lineage>
</organism>
<comment type="caution">
    <text evidence="1">The sequence shown here is derived from an EMBL/GenBank/DDBJ whole genome shotgun (WGS) entry which is preliminary data.</text>
</comment>
<proteinExistence type="predicted"/>
<accession>A0A484F9N3</accession>